<evidence type="ECO:0000256" key="2">
    <source>
        <dbReference type="ARBA" id="ARBA00015953"/>
    </source>
</evidence>
<keyword evidence="9" id="KW-0175">Coiled coil</keyword>
<evidence type="ECO:0000313" key="12">
    <source>
        <dbReference type="Proteomes" id="UP000263486"/>
    </source>
</evidence>
<dbReference type="NCBIfam" id="TIGR00475">
    <property type="entry name" value="selB"/>
    <property type="match status" value="1"/>
</dbReference>
<dbReference type="CDD" id="cd03696">
    <property type="entry name" value="SelB_II"/>
    <property type="match status" value="1"/>
</dbReference>
<protein>
    <recommendedName>
        <fullName evidence="2">Selenocysteine-specific elongation factor</fullName>
    </recommendedName>
    <alternativeName>
        <fullName evidence="8">SelB translation factor</fullName>
    </alternativeName>
</protein>
<dbReference type="PANTHER" id="PTHR43721:SF22">
    <property type="entry name" value="ELONGATION FACTOR TU, MITOCHONDRIAL"/>
    <property type="match status" value="1"/>
</dbReference>
<dbReference type="NCBIfam" id="TIGR00231">
    <property type="entry name" value="small_GTP"/>
    <property type="match status" value="1"/>
</dbReference>
<keyword evidence="12" id="KW-1185">Reference proteome</keyword>
<evidence type="ECO:0000256" key="3">
    <source>
        <dbReference type="ARBA" id="ARBA00022490"/>
    </source>
</evidence>
<dbReference type="Gene3D" id="1.10.10.2770">
    <property type="match status" value="1"/>
</dbReference>
<dbReference type="EMBL" id="QUAJ01000005">
    <property type="protein sequence ID" value="REI42198.1"/>
    <property type="molecule type" value="Genomic_DNA"/>
</dbReference>
<dbReference type="CDD" id="cd15491">
    <property type="entry name" value="selB_III"/>
    <property type="match status" value="1"/>
</dbReference>
<dbReference type="SUPFAM" id="SSF50447">
    <property type="entry name" value="Translation proteins"/>
    <property type="match status" value="1"/>
</dbReference>
<keyword evidence="5" id="KW-0648">Protein biosynthesis</keyword>
<reference evidence="11 12" key="1">
    <citation type="submission" date="2018-08" db="EMBL/GenBank/DDBJ databases">
        <title>Draft genome sequence of Psychrilyobacter sp. strain SD5 isolated from Black Sea water.</title>
        <authorList>
            <person name="Yadav S."/>
            <person name="Villanueva L."/>
            <person name="Damste J.S.S."/>
        </authorList>
    </citation>
    <scope>NUCLEOTIDE SEQUENCE [LARGE SCALE GENOMIC DNA]</scope>
    <source>
        <strain evidence="11 12">SD5</strain>
    </source>
</reference>
<dbReference type="InterPro" id="IPR005225">
    <property type="entry name" value="Small_GTP-bd"/>
</dbReference>
<dbReference type="InterPro" id="IPR027417">
    <property type="entry name" value="P-loop_NTPase"/>
</dbReference>
<dbReference type="Pfam" id="PF00009">
    <property type="entry name" value="GTP_EFTU"/>
    <property type="match status" value="1"/>
</dbReference>
<dbReference type="InterPro" id="IPR009000">
    <property type="entry name" value="Transl_B-barrel_sf"/>
</dbReference>
<keyword evidence="6" id="KW-0342">GTP-binding</keyword>
<dbReference type="Pfam" id="PF09107">
    <property type="entry name" value="WHD_3rd_SelB"/>
    <property type="match status" value="1"/>
</dbReference>
<dbReference type="Proteomes" id="UP000263486">
    <property type="component" value="Unassembled WGS sequence"/>
</dbReference>
<organism evidence="11 12">
    <name type="scientific">Psychrilyobacter piezotolerans</name>
    <dbReference type="NCBI Taxonomy" id="2293438"/>
    <lineage>
        <taxon>Bacteria</taxon>
        <taxon>Fusobacteriati</taxon>
        <taxon>Fusobacteriota</taxon>
        <taxon>Fusobacteriia</taxon>
        <taxon>Fusobacteriales</taxon>
        <taxon>Fusobacteriaceae</taxon>
        <taxon>Psychrilyobacter</taxon>
    </lineage>
</organism>
<evidence type="ECO:0000256" key="6">
    <source>
        <dbReference type="ARBA" id="ARBA00023134"/>
    </source>
</evidence>
<keyword evidence="3" id="KW-0963">Cytoplasm</keyword>
<dbReference type="SUPFAM" id="SSF50465">
    <property type="entry name" value="EF-Tu/eEF-1alpha/eIF2-gamma C-terminal domain"/>
    <property type="match status" value="1"/>
</dbReference>
<dbReference type="InterPro" id="IPR004535">
    <property type="entry name" value="Transl_elong_SelB"/>
</dbReference>
<evidence type="ECO:0000256" key="4">
    <source>
        <dbReference type="ARBA" id="ARBA00022741"/>
    </source>
</evidence>
<dbReference type="Pfam" id="PF09106">
    <property type="entry name" value="WHD_2nd_SelB"/>
    <property type="match status" value="1"/>
</dbReference>
<dbReference type="InterPro" id="IPR050055">
    <property type="entry name" value="EF-Tu_GTPase"/>
</dbReference>
<evidence type="ECO:0000256" key="7">
    <source>
        <dbReference type="ARBA" id="ARBA00025526"/>
    </source>
</evidence>
<dbReference type="PANTHER" id="PTHR43721">
    <property type="entry name" value="ELONGATION FACTOR TU-RELATED"/>
    <property type="match status" value="1"/>
</dbReference>
<dbReference type="InterPro" id="IPR004161">
    <property type="entry name" value="EFTu-like_2"/>
</dbReference>
<comment type="caution">
    <text evidence="11">The sequence shown here is derived from an EMBL/GenBank/DDBJ whole genome shotgun (WGS) entry which is preliminary data.</text>
</comment>
<dbReference type="PROSITE" id="PS00301">
    <property type="entry name" value="G_TR_1"/>
    <property type="match status" value="1"/>
</dbReference>
<accession>A0ABX9KJF0</accession>
<dbReference type="InterPro" id="IPR057335">
    <property type="entry name" value="Beta-barrel_SelB"/>
</dbReference>
<feature type="domain" description="Tr-type G" evidence="10">
    <location>
        <begin position="1"/>
        <end position="170"/>
    </location>
</feature>
<dbReference type="Gene3D" id="1.10.10.10">
    <property type="entry name" value="Winged helix-like DNA-binding domain superfamily/Winged helix DNA-binding domain"/>
    <property type="match status" value="1"/>
</dbReference>
<dbReference type="PROSITE" id="PS51722">
    <property type="entry name" value="G_TR_2"/>
    <property type="match status" value="1"/>
</dbReference>
<evidence type="ECO:0000256" key="8">
    <source>
        <dbReference type="ARBA" id="ARBA00031615"/>
    </source>
</evidence>
<evidence type="ECO:0000256" key="5">
    <source>
        <dbReference type="ARBA" id="ARBA00022917"/>
    </source>
</evidence>
<dbReference type="Pfam" id="PF25461">
    <property type="entry name" value="Beta-barrel_SelB"/>
    <property type="match status" value="1"/>
</dbReference>
<dbReference type="InterPro" id="IPR009001">
    <property type="entry name" value="Transl_elong_EF1A/Init_IF2_C"/>
</dbReference>
<proteinExistence type="predicted"/>
<dbReference type="Gene3D" id="2.40.30.10">
    <property type="entry name" value="Translation factors"/>
    <property type="match status" value="1"/>
</dbReference>
<dbReference type="Pfam" id="PF03144">
    <property type="entry name" value="GTP_EFTU_D2"/>
    <property type="match status" value="1"/>
</dbReference>
<evidence type="ECO:0000256" key="1">
    <source>
        <dbReference type="ARBA" id="ARBA00004496"/>
    </source>
</evidence>
<gene>
    <name evidence="11" type="primary">selB</name>
    <name evidence="11" type="ORF">DYH56_04015</name>
</gene>
<dbReference type="Gene3D" id="3.40.50.300">
    <property type="entry name" value="P-loop containing nucleotide triphosphate hydrolases"/>
    <property type="match status" value="1"/>
</dbReference>
<name>A0ABX9KJF0_9FUSO</name>
<feature type="coiled-coil region" evidence="9">
    <location>
        <begin position="406"/>
        <end position="456"/>
    </location>
</feature>
<dbReference type="InterPro" id="IPR036390">
    <property type="entry name" value="WH_DNA-bd_sf"/>
</dbReference>
<comment type="function">
    <text evidence="7">Translation factor necessary for the incorporation of selenocysteine into proteins. It probably replaces EF-Tu for the insertion of selenocysteine directed by the UGA codon. SelB binds GTP and GDP.</text>
</comment>
<evidence type="ECO:0000313" key="11">
    <source>
        <dbReference type="EMBL" id="REI42198.1"/>
    </source>
</evidence>
<dbReference type="InterPro" id="IPR031157">
    <property type="entry name" value="G_TR_CS"/>
</dbReference>
<sequence>MSIVIGTAGHIDHGKTTLIKNLTGVDTDRLPEEKKRGISIDLGFSYLDLQGEKVGIIDVPGHEKFVKNMMAGATGIDIVMLVIAADDGIMPQTREHFDIVRLLGIHHGVVVITKCDKASKERVLEVRREIEEELGGSFLSGASMIETSIDNPDSYQEVRDSLSELVKTIKDEEQEKIVFRMSVDRSFSVKGFGTVITGTSQGKDLKVGDSLQIYPGDRVAKVRGIQNHGLSVDTLSAGNRCAINLAGIDKEDIKRGSVVATPNSLSVTRLMDVEINYLSSNSKVLKNNQRVRFHHGTKEIICRIKLLDQQELKAGDSGYAQLILEKELVGFTGDLGILRNYSPMFTIGGVTILNPMAAKAKRFDEKLIGKLKGGKSDNSVKLSSVIEELSSKYPSFEDIKLNFGSAEDITESLEKLVKNKEVLELTALNETVYMHKNFLEEKKAELLSMLEEFHSKNPLLIGENTSTVRNKVFSKKFKNKNYLEILSKLEDDKVIKVNSGLVSAFDFEIKLSKNQEKIKEIILKTYKDNGYKPPKYEELSKLTSDPKELKRVFDMMVLLGKLKFIEKDVFLLDSDYNNLMMVINQLGEGGKEIALPDVKGKIDTSRKYLVAYLEHLDKVGVTKRVDNARVLV</sequence>
<dbReference type="InterPro" id="IPR036388">
    <property type="entry name" value="WH-like_DNA-bd_sf"/>
</dbReference>
<dbReference type="InterPro" id="IPR000795">
    <property type="entry name" value="T_Tr_GTP-bd_dom"/>
</dbReference>
<dbReference type="RefSeq" id="WP_114641576.1">
    <property type="nucleotide sequence ID" value="NZ_JAACIO010000005.1"/>
</dbReference>
<comment type="subcellular location">
    <subcellularLocation>
        <location evidence="1">Cytoplasm</location>
    </subcellularLocation>
</comment>
<dbReference type="SUPFAM" id="SSF52540">
    <property type="entry name" value="P-loop containing nucleoside triphosphate hydrolases"/>
    <property type="match status" value="1"/>
</dbReference>
<dbReference type="GO" id="GO:0003746">
    <property type="term" value="F:translation elongation factor activity"/>
    <property type="evidence" value="ECO:0007669"/>
    <property type="project" value="UniProtKB-KW"/>
</dbReference>
<keyword evidence="4" id="KW-0547">Nucleotide-binding</keyword>
<dbReference type="InterPro" id="IPR015190">
    <property type="entry name" value="Elong_fac_SelB-wing-hlx_typ-2"/>
</dbReference>
<evidence type="ECO:0000259" key="10">
    <source>
        <dbReference type="PROSITE" id="PS51722"/>
    </source>
</evidence>
<keyword evidence="11" id="KW-0251">Elongation factor</keyword>
<evidence type="ECO:0000256" key="9">
    <source>
        <dbReference type="SAM" id="Coils"/>
    </source>
</evidence>
<dbReference type="CDD" id="cd04171">
    <property type="entry name" value="SelB"/>
    <property type="match status" value="1"/>
</dbReference>
<dbReference type="SUPFAM" id="SSF46785">
    <property type="entry name" value="Winged helix' DNA-binding domain"/>
    <property type="match status" value="3"/>
</dbReference>
<dbReference type="InterPro" id="IPR015191">
    <property type="entry name" value="SelB_WHD4"/>
</dbReference>